<reference evidence="3 4" key="1">
    <citation type="journal article" date="2014" name="Genome Biol. Evol.">
        <title>The secreted proteins of Achlya hypogyna and Thraustotheca clavata identify the ancestral oomycete secretome and reveal gene acquisitions by horizontal gene transfer.</title>
        <authorList>
            <person name="Misner I."/>
            <person name="Blouin N."/>
            <person name="Leonard G."/>
            <person name="Richards T.A."/>
            <person name="Lane C.E."/>
        </authorList>
    </citation>
    <scope>NUCLEOTIDE SEQUENCE [LARGE SCALE GENOMIC DNA]</scope>
    <source>
        <strain evidence="3 4">ATCC 48635</strain>
    </source>
</reference>
<accession>A0A1V9ZM67</accession>
<dbReference type="InterPro" id="IPR000682">
    <property type="entry name" value="PCMT"/>
</dbReference>
<evidence type="ECO:0000256" key="1">
    <source>
        <dbReference type="ARBA" id="ARBA00005369"/>
    </source>
</evidence>
<name>A0A1V9ZM67_ACHHY</name>
<dbReference type="Pfam" id="PF01135">
    <property type="entry name" value="PCMT"/>
    <property type="match status" value="1"/>
</dbReference>
<gene>
    <name evidence="3" type="ORF">ACHHYP_07402</name>
</gene>
<dbReference type="EMBL" id="JNBR01000075">
    <property type="protein sequence ID" value="OQR99066.1"/>
    <property type="molecule type" value="Genomic_DNA"/>
</dbReference>
<feature type="region of interest" description="Disordered" evidence="2">
    <location>
        <begin position="387"/>
        <end position="429"/>
    </location>
</feature>
<dbReference type="PANTHER" id="PTHR11579">
    <property type="entry name" value="PROTEIN-L-ISOASPARTATE O-METHYLTRANSFERASE"/>
    <property type="match status" value="1"/>
</dbReference>
<evidence type="ECO:0008006" key="5">
    <source>
        <dbReference type="Google" id="ProtNLM"/>
    </source>
</evidence>
<dbReference type="PANTHER" id="PTHR11579:SF9">
    <property type="entry name" value="PROTEIN-L-ISOASPARTATE O-METHYLTRANSFERASE"/>
    <property type="match status" value="1"/>
</dbReference>
<evidence type="ECO:0000256" key="2">
    <source>
        <dbReference type="SAM" id="MobiDB-lite"/>
    </source>
</evidence>
<comment type="similarity">
    <text evidence="1">Belongs to the methyltransferase superfamily. L-isoaspartyl/D-aspartyl protein methyltransferase family.</text>
</comment>
<feature type="compositionally biased region" description="Acidic residues" evidence="2">
    <location>
        <begin position="408"/>
        <end position="420"/>
    </location>
</feature>
<dbReference type="Gene3D" id="3.40.50.150">
    <property type="entry name" value="Vaccinia Virus protein VP39"/>
    <property type="match status" value="1"/>
</dbReference>
<protein>
    <recommendedName>
        <fullName evidence="5">Protein-L-isoaspartate O-methyltransferase</fullName>
    </recommendedName>
</protein>
<dbReference type="Proteomes" id="UP000243579">
    <property type="component" value="Unassembled WGS sequence"/>
</dbReference>
<proteinExistence type="inferred from homology"/>
<dbReference type="GO" id="GO:0005737">
    <property type="term" value="C:cytoplasm"/>
    <property type="evidence" value="ECO:0007669"/>
    <property type="project" value="TreeGrafter"/>
</dbReference>
<evidence type="ECO:0000313" key="3">
    <source>
        <dbReference type="EMBL" id="OQR99066.1"/>
    </source>
</evidence>
<dbReference type="OrthoDB" id="10257972at2759"/>
<comment type="caution">
    <text evidence="3">The sequence shown here is derived from an EMBL/GenBank/DDBJ whole genome shotgun (WGS) entry which is preliminary data.</text>
</comment>
<evidence type="ECO:0000313" key="4">
    <source>
        <dbReference type="Proteomes" id="UP000243579"/>
    </source>
</evidence>
<dbReference type="SUPFAM" id="SSF53335">
    <property type="entry name" value="S-adenosyl-L-methionine-dependent methyltransferases"/>
    <property type="match status" value="1"/>
</dbReference>
<dbReference type="GO" id="GO:0004719">
    <property type="term" value="F:protein-L-isoaspartate (D-aspartate) O-methyltransferase activity"/>
    <property type="evidence" value="ECO:0007669"/>
    <property type="project" value="InterPro"/>
</dbReference>
<keyword evidence="4" id="KW-1185">Reference proteome</keyword>
<dbReference type="AlphaFoldDB" id="A0A1V9ZM67"/>
<organism evidence="3 4">
    <name type="scientific">Achlya hypogyna</name>
    <name type="common">Oomycete</name>
    <name type="synonym">Protoachlya hypogyna</name>
    <dbReference type="NCBI Taxonomy" id="1202772"/>
    <lineage>
        <taxon>Eukaryota</taxon>
        <taxon>Sar</taxon>
        <taxon>Stramenopiles</taxon>
        <taxon>Oomycota</taxon>
        <taxon>Saprolegniomycetes</taxon>
        <taxon>Saprolegniales</taxon>
        <taxon>Achlyaceae</taxon>
        <taxon>Achlya</taxon>
    </lineage>
</organism>
<sequence>MAWQSSGATNDELALALRRNGIIKSDVVLAAFQAVDRAHFVPPSMIDRAYNDYPIRIGSMHISAPHIYAQVLEGMDLFRGLSFLNIGSGTGYFSCLVGTIIGKDAINHGLEINAAAVAACNQACAAYSAQRMAQQDNSSDEEVAVQNDNNASHHLAEVPHDASDGDFSVCQAVHGSVFTMDCAANIKYDRIYVGAGAPTSLITTVHSLLKPLGIAIGPFGDKLVKLRCREDGSFTQTVLTGVHFAPLRDDSGNNDTKTCYFPPQVWTPALHATYPRPFRSAIKTLWQSQPRLPSVLWLRIFGMLPESWFNPERTTEQKMRFLLERALLFQPGLIDAVVLVETSAREDAEARATKAEAECQQLRMLAWRQENQIDSLISQAMEQWGAGTEDDLVAVDETPLSSENENMSSEDEELSEEENEAMPSDGEPL</sequence>
<dbReference type="InterPro" id="IPR029063">
    <property type="entry name" value="SAM-dependent_MTases_sf"/>
</dbReference>